<dbReference type="InterPro" id="IPR000801">
    <property type="entry name" value="Esterase-like"/>
</dbReference>
<dbReference type="PANTHER" id="PTHR40841">
    <property type="entry name" value="SIDEROPHORE TRIACETYLFUSARININE C ESTERASE"/>
    <property type="match status" value="1"/>
</dbReference>
<keyword evidence="2" id="KW-0378">Hydrolase</keyword>
<dbReference type="Pfam" id="PF00756">
    <property type="entry name" value="Esterase"/>
    <property type="match status" value="1"/>
</dbReference>
<gene>
    <name evidence="3" type="ORF">BLA23254_07842</name>
</gene>
<dbReference type="EMBL" id="CABVPW010000072">
    <property type="protein sequence ID" value="VWC51112.1"/>
    <property type="molecule type" value="Genomic_DNA"/>
</dbReference>
<sequence>MNQHVSADWVPARDATPWIETFIVEPPGLGVALRVSIARPVKPMISQQPDGLNAVLYVTDADYLFGTVVDAARVGSFGGDLAPAVIVGIGYAEETGDLRFVSQRRFLDFYRGPRRSFDAGAYGSFEFGGADAFLAALRDCVMAKVEQHVPDIDPARRVLLGTSAGGHFAAYVLAQDPGLFQGYALMSPMLIDPQSPVDGALVRLPGDGAMVHLIEDLPDGAIPSGLRVFLSAGEREEDPATMFADFSIISNALRMRTALARHGVRTEFVQFAGETHGSVTGAAISRALRFLVPPVNAKPDWQAALAATDDAASQ</sequence>
<evidence type="ECO:0000256" key="2">
    <source>
        <dbReference type="ARBA" id="ARBA00022801"/>
    </source>
</evidence>
<protein>
    <submittedName>
        <fullName evidence="3">Esterase</fullName>
    </submittedName>
</protein>
<dbReference type="PANTHER" id="PTHR40841:SF2">
    <property type="entry name" value="SIDEROPHORE-DEGRADING ESTERASE (EUROFUNG)"/>
    <property type="match status" value="1"/>
</dbReference>
<evidence type="ECO:0000256" key="1">
    <source>
        <dbReference type="ARBA" id="ARBA00005622"/>
    </source>
</evidence>
<dbReference type="InterPro" id="IPR052558">
    <property type="entry name" value="Siderophore_Hydrolase_D"/>
</dbReference>
<evidence type="ECO:0000313" key="3">
    <source>
        <dbReference type="EMBL" id="VWC51112.1"/>
    </source>
</evidence>
<comment type="similarity">
    <text evidence="1">Belongs to the esterase D family.</text>
</comment>
<reference evidence="3 4" key="1">
    <citation type="submission" date="2019-09" db="EMBL/GenBank/DDBJ databases">
        <authorList>
            <person name="Depoorter E."/>
        </authorList>
    </citation>
    <scope>NUCLEOTIDE SEQUENCE [LARGE SCALE GENOMIC DNA]</scope>
    <source>
        <strain evidence="3">LMG 23254</strain>
    </source>
</reference>
<dbReference type="AlphaFoldDB" id="A0A6P2T5L0"/>
<dbReference type="Proteomes" id="UP000494218">
    <property type="component" value="Unassembled WGS sequence"/>
</dbReference>
<dbReference type="GO" id="GO:0016788">
    <property type="term" value="F:hydrolase activity, acting on ester bonds"/>
    <property type="evidence" value="ECO:0007669"/>
    <property type="project" value="TreeGrafter"/>
</dbReference>
<organism evidence="3 4">
    <name type="scientific">Burkholderia lata (strain ATCC 17760 / DSM 23089 / LMG 22485 / NCIMB 9086 / R18194 / 383)</name>
    <dbReference type="NCBI Taxonomy" id="482957"/>
    <lineage>
        <taxon>Bacteria</taxon>
        <taxon>Pseudomonadati</taxon>
        <taxon>Pseudomonadota</taxon>
        <taxon>Betaproteobacteria</taxon>
        <taxon>Burkholderiales</taxon>
        <taxon>Burkholderiaceae</taxon>
        <taxon>Burkholderia</taxon>
        <taxon>Burkholderia cepacia complex</taxon>
    </lineage>
</organism>
<name>A0A6P2T5L0_BURL3</name>
<dbReference type="RefSeq" id="WP_175035749.1">
    <property type="nucleotide sequence ID" value="NZ_CABVPW010000072.1"/>
</dbReference>
<accession>A0A6P2T5L0</accession>
<dbReference type="SUPFAM" id="SSF53474">
    <property type="entry name" value="alpha/beta-Hydrolases"/>
    <property type="match status" value="1"/>
</dbReference>
<dbReference type="Gene3D" id="3.40.50.1820">
    <property type="entry name" value="alpha/beta hydrolase"/>
    <property type="match status" value="1"/>
</dbReference>
<dbReference type="InterPro" id="IPR029058">
    <property type="entry name" value="AB_hydrolase_fold"/>
</dbReference>
<proteinExistence type="inferred from homology"/>
<evidence type="ECO:0000313" key="4">
    <source>
        <dbReference type="Proteomes" id="UP000494218"/>
    </source>
</evidence>